<reference evidence="2" key="1">
    <citation type="submission" date="2020-05" db="EMBL/GenBank/DDBJ databases">
        <authorList>
            <person name="Chiriac C."/>
            <person name="Salcher M."/>
            <person name="Ghai R."/>
            <person name="Kavagutti S V."/>
        </authorList>
    </citation>
    <scope>NUCLEOTIDE SEQUENCE</scope>
</reference>
<keyword evidence="1" id="KW-0812">Transmembrane</keyword>
<protein>
    <submittedName>
        <fullName evidence="2">Unannotated protein</fullName>
    </submittedName>
</protein>
<evidence type="ECO:0000256" key="1">
    <source>
        <dbReference type="SAM" id="Phobius"/>
    </source>
</evidence>
<keyword evidence="1" id="KW-1133">Transmembrane helix</keyword>
<gene>
    <name evidence="2" type="ORF">UFOPK1433_00244</name>
    <name evidence="3" type="ORF">UFOPK1843_00699</name>
</gene>
<feature type="transmembrane region" description="Helical" evidence="1">
    <location>
        <begin position="46"/>
        <end position="69"/>
    </location>
</feature>
<name>A0A6J6BC14_9ZZZZ</name>
<keyword evidence="1" id="KW-0472">Membrane</keyword>
<evidence type="ECO:0000313" key="3">
    <source>
        <dbReference type="EMBL" id="CAB4609100.1"/>
    </source>
</evidence>
<dbReference type="EMBL" id="CAEZUR010000047">
    <property type="protein sequence ID" value="CAB4609100.1"/>
    <property type="molecule type" value="Genomic_DNA"/>
</dbReference>
<dbReference type="EMBL" id="CAEZSN010000017">
    <property type="protein sequence ID" value="CAB4536217.1"/>
    <property type="molecule type" value="Genomic_DNA"/>
</dbReference>
<proteinExistence type="predicted"/>
<organism evidence="2">
    <name type="scientific">freshwater metagenome</name>
    <dbReference type="NCBI Taxonomy" id="449393"/>
    <lineage>
        <taxon>unclassified sequences</taxon>
        <taxon>metagenomes</taxon>
        <taxon>ecological metagenomes</taxon>
    </lineage>
</organism>
<dbReference type="AlphaFoldDB" id="A0A6J6BC14"/>
<evidence type="ECO:0000313" key="2">
    <source>
        <dbReference type="EMBL" id="CAB4536217.1"/>
    </source>
</evidence>
<accession>A0A6J6BC14</accession>
<feature type="transmembrane region" description="Helical" evidence="1">
    <location>
        <begin position="14"/>
        <end position="34"/>
    </location>
</feature>
<sequence>MPKETVRIRRAPKYLPFLLLFATFGLITAVVVYLNIDEASKGNASIFGLLVTFLSASGAAIGLGVALIVDGVSRLRSKTVVAERSR</sequence>